<organism evidence="1 2">
    <name type="scientific">Favolaschia claudopus</name>
    <dbReference type="NCBI Taxonomy" id="2862362"/>
    <lineage>
        <taxon>Eukaryota</taxon>
        <taxon>Fungi</taxon>
        <taxon>Dikarya</taxon>
        <taxon>Basidiomycota</taxon>
        <taxon>Agaricomycotina</taxon>
        <taxon>Agaricomycetes</taxon>
        <taxon>Agaricomycetidae</taxon>
        <taxon>Agaricales</taxon>
        <taxon>Marasmiineae</taxon>
        <taxon>Mycenaceae</taxon>
        <taxon>Favolaschia</taxon>
    </lineage>
</organism>
<dbReference type="Proteomes" id="UP001362999">
    <property type="component" value="Unassembled WGS sequence"/>
</dbReference>
<dbReference type="EMBL" id="JAWWNJ010000269">
    <property type="protein sequence ID" value="KAK6966483.1"/>
    <property type="molecule type" value="Genomic_DNA"/>
</dbReference>
<accession>A0AAV9Z1G8</accession>
<protein>
    <submittedName>
        <fullName evidence="1">Uncharacterized protein</fullName>
    </submittedName>
</protein>
<sequence length="298" mass="34074">MELNLSEDLIEPFLPPELERAIFEEAALSCFGHIPTLMLTAWRVKHWVEPFLYRVAFTMSPTRRRPRDFELKAYVSILLQKLDGQSSVEVALAVRHLFCDLGAQDLKTTLIACNGITDLYILGVVKNDILPILEGLQNLRRLTMVMQTLLEPKSIQLGYEFYTRLTHLELLACEFYGSPDILAGLDFFSNLTHIAFNLDDPNGAAAVHDCIRRDSKLQCIIFFEPVDPIREALDDRFVVIRQTDYAEEWLRGAIIGKDYWWLAEQFLAAKRAGDVDRLSYRITDNAGVSWECEIADGQ</sequence>
<evidence type="ECO:0000313" key="1">
    <source>
        <dbReference type="EMBL" id="KAK6966483.1"/>
    </source>
</evidence>
<reference evidence="1 2" key="1">
    <citation type="journal article" date="2024" name="J Genomics">
        <title>Draft genome sequencing and assembly of Favolaschia claudopus CIRM-BRFM 2984 isolated from oak limbs.</title>
        <authorList>
            <person name="Navarro D."/>
            <person name="Drula E."/>
            <person name="Chaduli D."/>
            <person name="Cazenave R."/>
            <person name="Ahrendt S."/>
            <person name="Wang J."/>
            <person name="Lipzen A."/>
            <person name="Daum C."/>
            <person name="Barry K."/>
            <person name="Grigoriev I.V."/>
            <person name="Favel A."/>
            <person name="Rosso M.N."/>
            <person name="Martin F."/>
        </authorList>
    </citation>
    <scope>NUCLEOTIDE SEQUENCE [LARGE SCALE GENOMIC DNA]</scope>
    <source>
        <strain evidence="1 2">CIRM-BRFM 2984</strain>
    </source>
</reference>
<gene>
    <name evidence="1" type="ORF">R3P38DRAFT_3154280</name>
</gene>
<proteinExistence type="predicted"/>
<comment type="caution">
    <text evidence="1">The sequence shown here is derived from an EMBL/GenBank/DDBJ whole genome shotgun (WGS) entry which is preliminary data.</text>
</comment>
<dbReference type="AlphaFoldDB" id="A0AAV9Z1G8"/>
<keyword evidence="2" id="KW-1185">Reference proteome</keyword>
<name>A0AAV9Z1G8_9AGAR</name>
<evidence type="ECO:0000313" key="2">
    <source>
        <dbReference type="Proteomes" id="UP001362999"/>
    </source>
</evidence>